<reference evidence="2" key="1">
    <citation type="submission" date="2021-03" db="EMBL/GenBank/DDBJ databases">
        <title>Draft genome sequence of rust myrtle Austropuccinia psidii MF-1, a brazilian biotype.</title>
        <authorList>
            <person name="Quecine M.C."/>
            <person name="Pachon D.M.R."/>
            <person name="Bonatelli M.L."/>
            <person name="Correr F.H."/>
            <person name="Franceschini L.M."/>
            <person name="Leite T.F."/>
            <person name="Margarido G.R.A."/>
            <person name="Almeida C.A."/>
            <person name="Ferrarezi J.A."/>
            <person name="Labate C.A."/>
        </authorList>
    </citation>
    <scope>NUCLEOTIDE SEQUENCE</scope>
    <source>
        <strain evidence="2">MF-1</strain>
    </source>
</reference>
<feature type="compositionally biased region" description="Basic and acidic residues" evidence="1">
    <location>
        <begin position="88"/>
        <end position="99"/>
    </location>
</feature>
<proteinExistence type="predicted"/>
<sequence length="186" mass="21508">MTKNTIHTHKFEGNEPMNDKFTWAKLSQLMEWTHEATQNMMAGLKTLKEGNSFQEKVIKDLSTKPGKEDNPFTPTHGDGPVINTSQQVKEEDKSNKKEPEYLDPWLTLKSIHQDGETISYSEEKGSKKLPEVVNWPRFSGVGEYDHMDIIDYIDELSVDFQKIPEYWITTRLNNKFGGHKKYGTLK</sequence>
<evidence type="ECO:0000256" key="1">
    <source>
        <dbReference type="SAM" id="MobiDB-lite"/>
    </source>
</evidence>
<evidence type="ECO:0000313" key="3">
    <source>
        <dbReference type="Proteomes" id="UP000765509"/>
    </source>
</evidence>
<protein>
    <submittedName>
        <fullName evidence="2">Uncharacterized protein</fullName>
    </submittedName>
</protein>
<feature type="compositionally biased region" description="Basic and acidic residues" evidence="1">
    <location>
        <begin position="60"/>
        <end position="70"/>
    </location>
</feature>
<dbReference type="AlphaFoldDB" id="A0A9Q3BAZ1"/>
<dbReference type="EMBL" id="AVOT02000245">
    <property type="protein sequence ID" value="MBW0461945.1"/>
    <property type="molecule type" value="Genomic_DNA"/>
</dbReference>
<evidence type="ECO:0000313" key="2">
    <source>
        <dbReference type="EMBL" id="MBW0461945.1"/>
    </source>
</evidence>
<name>A0A9Q3BAZ1_9BASI</name>
<dbReference type="Proteomes" id="UP000765509">
    <property type="component" value="Unassembled WGS sequence"/>
</dbReference>
<keyword evidence="3" id="KW-1185">Reference proteome</keyword>
<gene>
    <name evidence="2" type="ORF">O181_001660</name>
</gene>
<comment type="caution">
    <text evidence="2">The sequence shown here is derived from an EMBL/GenBank/DDBJ whole genome shotgun (WGS) entry which is preliminary data.</text>
</comment>
<accession>A0A9Q3BAZ1</accession>
<feature type="region of interest" description="Disordered" evidence="1">
    <location>
        <begin position="60"/>
        <end position="99"/>
    </location>
</feature>
<organism evidence="2 3">
    <name type="scientific">Austropuccinia psidii MF-1</name>
    <dbReference type="NCBI Taxonomy" id="1389203"/>
    <lineage>
        <taxon>Eukaryota</taxon>
        <taxon>Fungi</taxon>
        <taxon>Dikarya</taxon>
        <taxon>Basidiomycota</taxon>
        <taxon>Pucciniomycotina</taxon>
        <taxon>Pucciniomycetes</taxon>
        <taxon>Pucciniales</taxon>
        <taxon>Sphaerophragmiaceae</taxon>
        <taxon>Austropuccinia</taxon>
    </lineage>
</organism>